<dbReference type="InterPro" id="IPR040225">
    <property type="entry name" value="GIL1-like"/>
</dbReference>
<dbReference type="Pfam" id="PF04859">
    <property type="entry name" value="DUF641"/>
    <property type="match status" value="1"/>
</dbReference>
<gene>
    <name evidence="3" type="ORF">POM88_006931</name>
</gene>
<organism evidence="3 4">
    <name type="scientific">Heracleum sosnowskyi</name>
    <dbReference type="NCBI Taxonomy" id="360622"/>
    <lineage>
        <taxon>Eukaryota</taxon>
        <taxon>Viridiplantae</taxon>
        <taxon>Streptophyta</taxon>
        <taxon>Embryophyta</taxon>
        <taxon>Tracheophyta</taxon>
        <taxon>Spermatophyta</taxon>
        <taxon>Magnoliopsida</taxon>
        <taxon>eudicotyledons</taxon>
        <taxon>Gunneridae</taxon>
        <taxon>Pentapetalae</taxon>
        <taxon>asterids</taxon>
        <taxon>campanulids</taxon>
        <taxon>Apiales</taxon>
        <taxon>Apiaceae</taxon>
        <taxon>Apioideae</taxon>
        <taxon>apioid superclade</taxon>
        <taxon>Tordylieae</taxon>
        <taxon>Tordyliinae</taxon>
        <taxon>Heracleum</taxon>
    </lineage>
</organism>
<accession>A0AAD8N6Y8</accession>
<evidence type="ECO:0000259" key="1">
    <source>
        <dbReference type="Pfam" id="PF04859"/>
    </source>
</evidence>
<comment type="caution">
    <text evidence="3">The sequence shown here is derived from an EMBL/GenBank/DDBJ whole genome shotgun (WGS) entry which is preliminary data.</text>
</comment>
<sequence>MDPVSQSSSNSNKRRLARTFAKVLHIRAMSRNFPADSVEKTVKVHDSVKHDRFNTDLKSVFVEDEKLQKKASNEAFLAKLFASVSSIKAAYAQMQLAESPYDGEVIQSADEVVVAELKYLSEQKQAYLKNHLDDPSPETTQLLAEIKEQRSLLKTFEIMGKKLDSELKLKHSELIFLREKLGVDNKDNKVTEKRLTMSGSLSPHDNLNLTSLSPGYFIQVLRETIKSTRRFVRFIISEMESAGWDLDAAANSIEPGVVYLSASHKCFAFESYVCRQMFDGFNHPFFSHSHESLADKKSQQQFFSRFVGLKSQRPTEYLVSKPKSAFAKFCRKKYSRVVHPKMEECLYANLGQTHLIGSGSHPETTFYAMFSEMAKRVWQLHCLAFSYQPEASIFQVSKRSRFSEVYMECVNEEAFVSAETNPHQVAFTVVPGFKIGKTVIQSQVYLS</sequence>
<dbReference type="InterPro" id="IPR056813">
    <property type="entry name" value="GIL1_IRKI_C"/>
</dbReference>
<keyword evidence="4" id="KW-1185">Reference proteome</keyword>
<protein>
    <submittedName>
        <fullName evidence="3">DUF641 domain-containing protein</fullName>
    </submittedName>
</protein>
<dbReference type="Pfam" id="PF24994">
    <property type="entry name" value="GIL1_IRKI_C"/>
    <property type="match status" value="1"/>
</dbReference>
<evidence type="ECO:0000313" key="3">
    <source>
        <dbReference type="EMBL" id="KAK1397068.1"/>
    </source>
</evidence>
<dbReference type="Proteomes" id="UP001237642">
    <property type="component" value="Unassembled WGS sequence"/>
</dbReference>
<dbReference type="GO" id="GO:0009639">
    <property type="term" value="P:response to red or far red light"/>
    <property type="evidence" value="ECO:0007669"/>
    <property type="project" value="InterPro"/>
</dbReference>
<feature type="domain" description="DUF641" evidence="1">
    <location>
        <begin position="69"/>
        <end position="194"/>
    </location>
</feature>
<proteinExistence type="predicted"/>
<dbReference type="AlphaFoldDB" id="A0AAD8N6Y8"/>
<evidence type="ECO:0000313" key="4">
    <source>
        <dbReference type="Proteomes" id="UP001237642"/>
    </source>
</evidence>
<reference evidence="3" key="2">
    <citation type="submission" date="2023-05" db="EMBL/GenBank/DDBJ databases">
        <authorList>
            <person name="Schelkunov M.I."/>
        </authorList>
    </citation>
    <scope>NUCLEOTIDE SEQUENCE</scope>
    <source>
        <strain evidence="3">Hsosn_3</strain>
        <tissue evidence="3">Leaf</tissue>
    </source>
</reference>
<name>A0AAD8N6Y8_9APIA</name>
<feature type="domain" description="GIL1/IRKI C-terminal" evidence="2">
    <location>
        <begin position="393"/>
        <end position="445"/>
    </location>
</feature>
<dbReference type="PANTHER" id="PTHR31161">
    <property type="entry name" value="PROTEIN GRAVITROPIC IN THE LIGHT 1"/>
    <property type="match status" value="1"/>
</dbReference>
<dbReference type="EMBL" id="JAUIZM010000002">
    <property type="protein sequence ID" value="KAK1397068.1"/>
    <property type="molecule type" value="Genomic_DNA"/>
</dbReference>
<reference evidence="3" key="1">
    <citation type="submission" date="2023-02" db="EMBL/GenBank/DDBJ databases">
        <title>Genome of toxic invasive species Heracleum sosnowskyi carries increased number of genes despite the absence of recent whole-genome duplications.</title>
        <authorList>
            <person name="Schelkunov M."/>
            <person name="Shtratnikova V."/>
            <person name="Makarenko M."/>
            <person name="Klepikova A."/>
            <person name="Omelchenko D."/>
            <person name="Novikova G."/>
            <person name="Obukhova E."/>
            <person name="Bogdanov V."/>
            <person name="Penin A."/>
            <person name="Logacheva M."/>
        </authorList>
    </citation>
    <scope>NUCLEOTIDE SEQUENCE</scope>
    <source>
        <strain evidence="3">Hsosn_3</strain>
        <tissue evidence="3">Leaf</tissue>
    </source>
</reference>
<dbReference type="InterPro" id="IPR006943">
    <property type="entry name" value="DUF641_pln"/>
</dbReference>
<dbReference type="GO" id="GO:0009959">
    <property type="term" value="P:negative gravitropism"/>
    <property type="evidence" value="ECO:0007669"/>
    <property type="project" value="InterPro"/>
</dbReference>
<evidence type="ECO:0000259" key="2">
    <source>
        <dbReference type="Pfam" id="PF24994"/>
    </source>
</evidence>